<sequence>MTINGSEYENICWRFTQPPPDLYEIKGRFCFRTCMLTSMSVDGAPLTIESLPENNGLSEEDLAMFFYDV</sequence>
<evidence type="ECO:0000313" key="1">
    <source>
        <dbReference type="EMBL" id="KAF3135471.1"/>
    </source>
</evidence>
<proteinExistence type="predicted"/>
<reference evidence="1 2" key="1">
    <citation type="submission" date="2019-06" db="EMBL/GenBank/DDBJ databases">
        <authorList>
            <person name="Palmer J.M."/>
        </authorList>
    </citation>
    <scope>NUCLEOTIDE SEQUENCE [LARGE SCALE GENOMIC DNA]</scope>
    <source>
        <strain evidence="1 2">TWF703</strain>
    </source>
</reference>
<dbReference type="Proteomes" id="UP000480548">
    <property type="component" value="Unassembled WGS sequence"/>
</dbReference>
<dbReference type="AlphaFoldDB" id="A0A7C8P6K2"/>
<protein>
    <submittedName>
        <fullName evidence="1">Uncharacterized protein</fullName>
    </submittedName>
</protein>
<comment type="caution">
    <text evidence="1">The sequence shown here is derived from an EMBL/GenBank/DDBJ whole genome shotgun (WGS) entry which is preliminary data.</text>
</comment>
<evidence type="ECO:0000313" key="2">
    <source>
        <dbReference type="Proteomes" id="UP000480548"/>
    </source>
</evidence>
<name>A0A7C8P6K2_ORBOL</name>
<accession>A0A7C8P6K2</accession>
<gene>
    <name evidence="1" type="ORF">TWF703_006015</name>
</gene>
<organism evidence="1 2">
    <name type="scientific">Orbilia oligospora</name>
    <name type="common">Nematode-trapping fungus</name>
    <name type="synonym">Arthrobotrys oligospora</name>
    <dbReference type="NCBI Taxonomy" id="2813651"/>
    <lineage>
        <taxon>Eukaryota</taxon>
        <taxon>Fungi</taxon>
        <taxon>Dikarya</taxon>
        <taxon>Ascomycota</taxon>
        <taxon>Pezizomycotina</taxon>
        <taxon>Orbiliomycetes</taxon>
        <taxon>Orbiliales</taxon>
        <taxon>Orbiliaceae</taxon>
        <taxon>Orbilia</taxon>
    </lineage>
</organism>
<dbReference type="EMBL" id="WIQZ01000032">
    <property type="protein sequence ID" value="KAF3135471.1"/>
    <property type="molecule type" value="Genomic_DNA"/>
</dbReference>